<gene>
    <name evidence="1" type="ORF">EMIHUDRAFT_260673</name>
</gene>
<dbReference type="RefSeq" id="XP_005791140.1">
    <property type="nucleotide sequence ID" value="XM_005791083.1"/>
</dbReference>
<dbReference type="EMBL" id="KB863962">
    <property type="protein sequence ID" value="EOD38711.1"/>
    <property type="molecule type" value="Genomic_DNA"/>
</dbReference>
<organism evidence="1">
    <name type="scientific">Emiliania huxleyi</name>
    <name type="common">Coccolithophore</name>
    <name type="synonym">Pontosphaera huxleyi</name>
    <dbReference type="NCBI Taxonomy" id="2903"/>
    <lineage>
        <taxon>Eukaryota</taxon>
        <taxon>Haptista</taxon>
        <taxon>Haptophyta</taxon>
        <taxon>Prymnesiophyceae</taxon>
        <taxon>Isochrysidales</taxon>
        <taxon>Noelaerhabdaceae</taxon>
        <taxon>Emiliania</taxon>
    </lineage>
</organism>
<dbReference type="GeneID" id="17283983"/>
<protein>
    <submittedName>
        <fullName evidence="1">Uncharacterized protein</fullName>
    </submittedName>
</protein>
<dbReference type="HOGENOM" id="CLU_2353003_0_0_1"/>
<accession>R1FSP5</accession>
<evidence type="ECO:0000313" key="1">
    <source>
        <dbReference type="EMBL" id="EOD38711.1"/>
    </source>
</evidence>
<dbReference type="AlphaFoldDB" id="R1FSP5"/>
<sequence length="98" mass="10050">MTAKVNGKYADPTMKLVMIATHTPTAATMESLEGDAAVLIEGNCTDVSPDAALTLTPTTSGVCYHLMFDSASEDSTFTLNTAGVAGIVFAAVSTCRAS</sequence>
<feature type="non-terminal residue" evidence="1">
    <location>
        <position position="98"/>
    </location>
</feature>
<dbReference type="KEGG" id="ehx:EMIHUDRAFT_260673"/>
<reference evidence="1" key="1">
    <citation type="submission" date="2012-07" db="EMBL/GenBank/DDBJ databases">
        <title>Genome variability drives Emilianias global distribution.</title>
        <authorList>
            <consortium name="DOE Joint Genome Institute"/>
            <person name="Read B."/>
            <person name="Kegel J."/>
            <person name="Klute M."/>
            <person name="Kuo A."/>
            <person name="Lefebvre S.C."/>
            <person name="Maumus F."/>
            <person name="Mayer C."/>
            <person name="Miller J."/>
            <person name="Allen A."/>
            <person name="Bidle K."/>
            <person name="Borodovsky M."/>
            <person name="Bowler C."/>
            <person name="Brownlee C."/>
            <person name="Claverie J.-M."/>
            <person name="Cock M."/>
            <person name="De Vargas C."/>
            <person name="Elias M."/>
            <person name="Frickenhaus S."/>
            <person name="Gladyshev V.N."/>
            <person name="Gonzalez K."/>
            <person name="Guda C."/>
            <person name="Hadaegh A."/>
            <person name="Herman E."/>
            <person name="Iglesias-Rodriguez D."/>
            <person name="Jones B."/>
            <person name="Lawson T."/>
            <person name="Leese F."/>
            <person name="Lin Y.-C."/>
            <person name="Lindquist E."/>
            <person name="Lobanov A."/>
            <person name="Lucas S."/>
            <person name="Malik S.-H.B."/>
            <person name="Marsh M.E."/>
            <person name="Mock T."/>
            <person name="Monier A."/>
            <person name="Moreau H."/>
            <person name="Mueller-Roeber B."/>
            <person name="Napier J."/>
            <person name="Ogata H."/>
            <person name="Parker M."/>
            <person name="Probert I."/>
            <person name="Quesneville H."/>
            <person name="Raines C."/>
            <person name="Rensing S."/>
            <person name="Riano-Pachon D.M."/>
            <person name="Richier S."/>
            <person name="Rokitta S."/>
            <person name="Salamov A."/>
            <person name="Sarno A.F."/>
            <person name="Schmutz J."/>
            <person name="Schroeder D."/>
            <person name="Shiraiwa Y."/>
            <person name="Soanes D.M."/>
            <person name="Valentin K."/>
            <person name="Van Der Giezen M."/>
            <person name="Van Der Peer Y."/>
            <person name="Vardi A."/>
            <person name="Verret F."/>
            <person name="Von Dassow P."/>
            <person name="Wheeler G."/>
            <person name="Williams B."/>
            <person name="Wilson W."/>
            <person name="Wolfe G."/>
            <person name="Wurch L.L."/>
            <person name="Young J."/>
            <person name="Dacks J.B."/>
            <person name="Delwiche C.F."/>
            <person name="Dyhrman S."/>
            <person name="Glockner G."/>
            <person name="John U."/>
            <person name="Richards T."/>
            <person name="Worden A.Z."/>
            <person name="Zhang X."/>
            <person name="Grigoriev I.V."/>
        </authorList>
    </citation>
    <scope>NUCLEOTIDE SEQUENCE</scope>
    <source>
        <strain evidence="1">CCMP1516</strain>
    </source>
</reference>
<proteinExistence type="predicted"/>
<name>R1FSP5_EMIHU</name>